<feature type="transmembrane region" description="Helical" evidence="5">
    <location>
        <begin position="406"/>
        <end position="428"/>
    </location>
</feature>
<evidence type="ECO:0000256" key="1">
    <source>
        <dbReference type="ARBA" id="ARBA00004141"/>
    </source>
</evidence>
<feature type="transmembrane region" description="Helical" evidence="5">
    <location>
        <begin position="368"/>
        <end position="394"/>
    </location>
</feature>
<dbReference type="GO" id="GO:0015179">
    <property type="term" value="F:L-amino acid transmembrane transporter activity"/>
    <property type="evidence" value="ECO:0007669"/>
    <property type="project" value="TreeGrafter"/>
</dbReference>
<gene>
    <name evidence="7" type="ORF">TSIB3V08_LOCUS2867</name>
</gene>
<evidence type="ECO:0000256" key="3">
    <source>
        <dbReference type="ARBA" id="ARBA00022989"/>
    </source>
</evidence>
<keyword evidence="2 5" id="KW-0812">Transmembrane</keyword>
<dbReference type="Pfam" id="PF01490">
    <property type="entry name" value="Aa_trans"/>
    <property type="match status" value="1"/>
</dbReference>
<feature type="transmembrane region" description="Helical" evidence="5">
    <location>
        <begin position="97"/>
        <end position="117"/>
    </location>
</feature>
<dbReference type="PANTHER" id="PTHR22950:SF460">
    <property type="entry name" value="PROTON-COUPLED AMINO ACID TRANSPORTER 4-LIKE PROTEIN"/>
    <property type="match status" value="1"/>
</dbReference>
<evidence type="ECO:0000256" key="2">
    <source>
        <dbReference type="ARBA" id="ARBA00022692"/>
    </source>
</evidence>
<organism evidence="7">
    <name type="scientific">Timema shepardi</name>
    <name type="common">Walking stick</name>
    <dbReference type="NCBI Taxonomy" id="629360"/>
    <lineage>
        <taxon>Eukaryota</taxon>
        <taxon>Metazoa</taxon>
        <taxon>Ecdysozoa</taxon>
        <taxon>Arthropoda</taxon>
        <taxon>Hexapoda</taxon>
        <taxon>Insecta</taxon>
        <taxon>Pterygota</taxon>
        <taxon>Neoptera</taxon>
        <taxon>Polyneoptera</taxon>
        <taxon>Phasmatodea</taxon>
        <taxon>Timematodea</taxon>
        <taxon>Timematoidea</taxon>
        <taxon>Timematidae</taxon>
        <taxon>Timema</taxon>
    </lineage>
</organism>
<evidence type="ECO:0000256" key="4">
    <source>
        <dbReference type="ARBA" id="ARBA00023136"/>
    </source>
</evidence>
<name>A0A7R9AQF2_TIMSH</name>
<comment type="subcellular location">
    <subcellularLocation>
        <location evidence="1">Membrane</location>
        <topology evidence="1">Multi-pass membrane protein</topology>
    </subcellularLocation>
</comment>
<feature type="transmembrane region" description="Helical" evidence="5">
    <location>
        <begin position="7"/>
        <end position="27"/>
    </location>
</feature>
<dbReference type="InterPro" id="IPR013057">
    <property type="entry name" value="AA_transpt_TM"/>
</dbReference>
<sequence length="440" mass="48680">MTRDMDTLIHLLKGSLGSGILAMPLAFYNSGLLFGVLATFVIGFICTYCVHVLVKCAHILCRRTQVPSLGFAEIAEAAFLAGPPAVQRLSGVASATINWFLGIDLLGCCCVYIVFVAKNLKQLYPEQEGTYMVFVVIHTYGEVTDQQNVVDFYTDDHWDLRIYMVLMMPVLIAINMVRNLKYLAPLSMIANLLIATGLAITFYYIFSDMPALETRPNFSTWHQLPLFFGTAIFALEGIGVVMPLENNMKTPTHFVGCPGVLNIGMFVVVTLYTSVGFFGYLKYGDETKGSITLNLPTEEVLAQSVKVMIAVAIFFTYALQFYVPMEIIWKAVNHRFGAHKLTAEYIIRIVLVIATVGIAAAIPNLGPFISLVGAVCLSTLGIMFPAIIELVTFWEEPGLGRFNWVLWKNLAIILFGVLGFVTGTYSSIDEIVREFGTNIE</sequence>
<feature type="domain" description="Amino acid transporter transmembrane" evidence="6">
    <location>
        <begin position="6"/>
        <end position="428"/>
    </location>
</feature>
<dbReference type="AlphaFoldDB" id="A0A7R9AQF2"/>
<feature type="transmembrane region" description="Helical" evidence="5">
    <location>
        <begin position="301"/>
        <end position="324"/>
    </location>
</feature>
<evidence type="ECO:0000313" key="7">
    <source>
        <dbReference type="EMBL" id="CAD7258642.1"/>
    </source>
</evidence>
<feature type="transmembrane region" description="Helical" evidence="5">
    <location>
        <begin position="345"/>
        <end position="362"/>
    </location>
</feature>
<protein>
    <recommendedName>
        <fullName evidence="6">Amino acid transporter transmembrane domain-containing protein</fullName>
    </recommendedName>
</protein>
<dbReference type="EMBL" id="OC000911">
    <property type="protein sequence ID" value="CAD7258642.1"/>
    <property type="molecule type" value="Genomic_DNA"/>
</dbReference>
<keyword evidence="3 5" id="KW-1133">Transmembrane helix</keyword>
<dbReference type="GO" id="GO:0005774">
    <property type="term" value="C:vacuolar membrane"/>
    <property type="evidence" value="ECO:0007669"/>
    <property type="project" value="TreeGrafter"/>
</dbReference>
<feature type="transmembrane region" description="Helical" evidence="5">
    <location>
        <begin position="160"/>
        <end position="177"/>
    </location>
</feature>
<evidence type="ECO:0000256" key="5">
    <source>
        <dbReference type="SAM" id="Phobius"/>
    </source>
</evidence>
<keyword evidence="4 5" id="KW-0472">Membrane</keyword>
<proteinExistence type="predicted"/>
<dbReference type="PANTHER" id="PTHR22950">
    <property type="entry name" value="AMINO ACID TRANSPORTER"/>
    <property type="match status" value="1"/>
</dbReference>
<feature type="transmembrane region" description="Helical" evidence="5">
    <location>
        <begin position="33"/>
        <end position="54"/>
    </location>
</feature>
<reference evidence="7" key="1">
    <citation type="submission" date="2020-11" db="EMBL/GenBank/DDBJ databases">
        <authorList>
            <person name="Tran Van P."/>
        </authorList>
    </citation>
    <scope>NUCLEOTIDE SEQUENCE</scope>
</reference>
<accession>A0A7R9AQF2</accession>
<feature type="transmembrane region" description="Helical" evidence="5">
    <location>
        <begin position="256"/>
        <end position="281"/>
    </location>
</feature>
<feature type="transmembrane region" description="Helical" evidence="5">
    <location>
        <begin position="226"/>
        <end position="244"/>
    </location>
</feature>
<feature type="transmembrane region" description="Helical" evidence="5">
    <location>
        <begin position="189"/>
        <end position="206"/>
    </location>
</feature>
<evidence type="ECO:0000259" key="6">
    <source>
        <dbReference type="Pfam" id="PF01490"/>
    </source>
</evidence>